<dbReference type="InterPro" id="IPR030470">
    <property type="entry name" value="UbiA_prenylTrfase_CS"/>
</dbReference>
<dbReference type="PANTHER" id="PTHR11048">
    <property type="entry name" value="PRENYLTRANSFERASES"/>
    <property type="match status" value="1"/>
</dbReference>
<feature type="transmembrane region" description="Helical" evidence="9">
    <location>
        <begin position="54"/>
        <end position="74"/>
    </location>
</feature>
<dbReference type="InterPro" id="IPR000537">
    <property type="entry name" value="UbiA_prenyltransferase"/>
</dbReference>
<comment type="subcellular location">
    <subcellularLocation>
        <location evidence="2">Membrane</location>
        <topology evidence="2">Multi-pass membrane protein</topology>
    </subcellularLocation>
</comment>
<reference evidence="10" key="1">
    <citation type="journal article" date="2019" name="Environ. Microbiol.">
        <title>Fungal ecological strategies reflected in gene transcription - a case study of two litter decomposers.</title>
        <authorList>
            <person name="Barbi F."/>
            <person name="Kohler A."/>
            <person name="Barry K."/>
            <person name="Baskaran P."/>
            <person name="Daum C."/>
            <person name="Fauchery L."/>
            <person name="Ihrmark K."/>
            <person name="Kuo A."/>
            <person name="LaButti K."/>
            <person name="Lipzen A."/>
            <person name="Morin E."/>
            <person name="Grigoriev I.V."/>
            <person name="Henrissat B."/>
            <person name="Lindahl B."/>
            <person name="Martin F."/>
        </authorList>
    </citation>
    <scope>NUCLEOTIDE SEQUENCE</scope>
    <source>
        <strain evidence="10">JB14</strain>
    </source>
</reference>
<feature type="transmembrane region" description="Helical" evidence="9">
    <location>
        <begin position="21"/>
        <end position="42"/>
    </location>
</feature>
<keyword evidence="11" id="KW-1185">Reference proteome</keyword>
<evidence type="ECO:0000256" key="2">
    <source>
        <dbReference type="ARBA" id="ARBA00004141"/>
    </source>
</evidence>
<evidence type="ECO:0000256" key="1">
    <source>
        <dbReference type="ARBA" id="ARBA00001946"/>
    </source>
</evidence>
<evidence type="ECO:0000256" key="6">
    <source>
        <dbReference type="ARBA" id="ARBA00022692"/>
    </source>
</evidence>
<dbReference type="FunFam" id="1.20.120.1780:FF:000001">
    <property type="entry name" value="4-hydroxybenzoate octaprenyltransferase"/>
    <property type="match status" value="1"/>
</dbReference>
<proteinExistence type="inferred from homology"/>
<sequence>MPFVKQRLNFRNYYVLARMHSPVGTFLFFWPFAYALFMVAYRTNLQPSALVSRLLVYAGISVTLRSAACVWNDICDVDFDRQVERTKIRPLASGAMSMAGAHIYVILLGTAFFATLTLLSSKSAVYHGIFDIAVLNVIYPYMKRVTYLPQVWLGITINWGFIVVWVDLAGASFTPWSDLEILVCSMVSLASWTIVYDTIYACQDLNDDQRVGVKSTAILFGHHLPIILKVFAAIYLGALTYTGYLNGQGAWFYSISVFGSAVHMLWQLETHNPLDSLNCKDRFQSNITLGGIVVWGLAADYFVKVII</sequence>
<dbReference type="Gene3D" id="1.10.357.140">
    <property type="entry name" value="UbiA prenyltransferase"/>
    <property type="match status" value="1"/>
</dbReference>
<comment type="cofactor">
    <cofactor evidence="1">
        <name>Mg(2+)</name>
        <dbReference type="ChEBI" id="CHEBI:18420"/>
    </cofactor>
</comment>
<dbReference type="AlphaFoldDB" id="A0A6A4H7S7"/>
<evidence type="ECO:0000256" key="7">
    <source>
        <dbReference type="ARBA" id="ARBA00022989"/>
    </source>
</evidence>
<keyword evidence="8 9" id="KW-0472">Membrane</keyword>
<feature type="transmembrane region" description="Helical" evidence="9">
    <location>
        <begin position="151"/>
        <end position="173"/>
    </location>
</feature>
<dbReference type="GO" id="GO:0006744">
    <property type="term" value="P:ubiquinone biosynthetic process"/>
    <property type="evidence" value="ECO:0007669"/>
    <property type="project" value="TreeGrafter"/>
</dbReference>
<dbReference type="OrthoDB" id="18170at2759"/>
<feature type="transmembrane region" description="Helical" evidence="9">
    <location>
        <begin position="250"/>
        <end position="266"/>
    </location>
</feature>
<evidence type="ECO:0000256" key="9">
    <source>
        <dbReference type="SAM" id="Phobius"/>
    </source>
</evidence>
<feature type="transmembrane region" description="Helical" evidence="9">
    <location>
        <begin position="287"/>
        <end position="306"/>
    </location>
</feature>
<evidence type="ECO:0000256" key="4">
    <source>
        <dbReference type="ARBA" id="ARBA00005985"/>
    </source>
</evidence>
<dbReference type="GO" id="GO:0016765">
    <property type="term" value="F:transferase activity, transferring alkyl or aryl (other than methyl) groups"/>
    <property type="evidence" value="ECO:0007669"/>
    <property type="project" value="InterPro"/>
</dbReference>
<protein>
    <submittedName>
        <fullName evidence="10">4-hydroxybenzoate polyprenyl transferase</fullName>
    </submittedName>
</protein>
<comment type="similarity">
    <text evidence="4">Belongs to the UbiA prenyltransferase family.</text>
</comment>
<feature type="transmembrane region" description="Helical" evidence="9">
    <location>
        <begin position="217"/>
        <end position="238"/>
    </location>
</feature>
<feature type="transmembrane region" description="Helical" evidence="9">
    <location>
        <begin position="179"/>
        <end position="196"/>
    </location>
</feature>
<dbReference type="PANTHER" id="PTHR11048:SF28">
    <property type="entry name" value="4-HYDROXYBENZOATE POLYPRENYLTRANSFERASE, MITOCHONDRIAL"/>
    <property type="match status" value="1"/>
</dbReference>
<name>A0A6A4H7S7_9AGAR</name>
<evidence type="ECO:0000313" key="11">
    <source>
        <dbReference type="Proteomes" id="UP000799118"/>
    </source>
</evidence>
<dbReference type="EMBL" id="ML769577">
    <property type="protein sequence ID" value="KAE9393255.1"/>
    <property type="molecule type" value="Genomic_DNA"/>
</dbReference>
<dbReference type="Pfam" id="PF01040">
    <property type="entry name" value="UbiA"/>
    <property type="match status" value="1"/>
</dbReference>
<dbReference type="Proteomes" id="UP000799118">
    <property type="component" value="Unassembled WGS sequence"/>
</dbReference>
<dbReference type="InterPro" id="IPR039653">
    <property type="entry name" value="Prenyltransferase"/>
</dbReference>
<comment type="pathway">
    <text evidence="3">Secondary metabolite biosynthesis.</text>
</comment>
<dbReference type="FunFam" id="1.10.357.140:FF:000008">
    <property type="entry name" value="4-hydroxybenzoate octaprenyltransferase"/>
    <property type="match status" value="1"/>
</dbReference>
<dbReference type="CDD" id="cd13959">
    <property type="entry name" value="PT_UbiA_COQ2"/>
    <property type="match status" value="1"/>
</dbReference>
<keyword evidence="7 9" id="KW-1133">Transmembrane helix</keyword>
<accession>A0A6A4H7S7</accession>
<evidence type="ECO:0000256" key="3">
    <source>
        <dbReference type="ARBA" id="ARBA00005179"/>
    </source>
</evidence>
<feature type="transmembrane region" description="Helical" evidence="9">
    <location>
        <begin position="124"/>
        <end position="142"/>
    </location>
</feature>
<organism evidence="10 11">
    <name type="scientific">Gymnopus androsaceus JB14</name>
    <dbReference type="NCBI Taxonomy" id="1447944"/>
    <lineage>
        <taxon>Eukaryota</taxon>
        <taxon>Fungi</taxon>
        <taxon>Dikarya</taxon>
        <taxon>Basidiomycota</taxon>
        <taxon>Agaricomycotina</taxon>
        <taxon>Agaricomycetes</taxon>
        <taxon>Agaricomycetidae</taxon>
        <taxon>Agaricales</taxon>
        <taxon>Marasmiineae</taxon>
        <taxon>Omphalotaceae</taxon>
        <taxon>Gymnopus</taxon>
    </lineage>
</organism>
<dbReference type="Gene3D" id="1.20.120.1780">
    <property type="entry name" value="UbiA prenyltransferase"/>
    <property type="match status" value="1"/>
</dbReference>
<evidence type="ECO:0000256" key="5">
    <source>
        <dbReference type="ARBA" id="ARBA00022679"/>
    </source>
</evidence>
<dbReference type="PROSITE" id="PS00943">
    <property type="entry name" value="UBIA"/>
    <property type="match status" value="1"/>
</dbReference>
<keyword evidence="5 10" id="KW-0808">Transferase</keyword>
<keyword evidence="6 9" id="KW-0812">Transmembrane</keyword>
<gene>
    <name evidence="10" type="ORF">BT96DRAFT_924162</name>
</gene>
<feature type="transmembrane region" description="Helical" evidence="9">
    <location>
        <begin position="95"/>
        <end position="118"/>
    </location>
</feature>
<evidence type="ECO:0000256" key="8">
    <source>
        <dbReference type="ARBA" id="ARBA00023136"/>
    </source>
</evidence>
<dbReference type="InterPro" id="IPR044878">
    <property type="entry name" value="UbiA_sf"/>
</dbReference>
<dbReference type="GO" id="GO:0005743">
    <property type="term" value="C:mitochondrial inner membrane"/>
    <property type="evidence" value="ECO:0007669"/>
    <property type="project" value="TreeGrafter"/>
</dbReference>
<evidence type="ECO:0000313" key="10">
    <source>
        <dbReference type="EMBL" id="KAE9393255.1"/>
    </source>
</evidence>